<feature type="domain" description="HTH gntR-type" evidence="4">
    <location>
        <begin position="18"/>
        <end position="85"/>
    </location>
</feature>
<gene>
    <name evidence="5" type="ORF">F3J40_08400</name>
</gene>
<evidence type="ECO:0000256" key="2">
    <source>
        <dbReference type="ARBA" id="ARBA00023125"/>
    </source>
</evidence>
<dbReference type="InterPro" id="IPR036388">
    <property type="entry name" value="WH-like_DNA-bd_sf"/>
</dbReference>
<dbReference type="InterPro" id="IPR008920">
    <property type="entry name" value="TF_FadR/GntR_C"/>
</dbReference>
<dbReference type="InterPro" id="IPR036390">
    <property type="entry name" value="WH_DNA-bd_sf"/>
</dbReference>
<dbReference type="SUPFAM" id="SSF48008">
    <property type="entry name" value="GntR ligand-binding domain-like"/>
    <property type="match status" value="1"/>
</dbReference>
<dbReference type="Gene3D" id="1.20.120.530">
    <property type="entry name" value="GntR ligand-binding domain-like"/>
    <property type="match status" value="1"/>
</dbReference>
<dbReference type="Proteomes" id="UP001515683">
    <property type="component" value="Unassembled WGS sequence"/>
</dbReference>
<keyword evidence="6" id="KW-1185">Reference proteome</keyword>
<reference evidence="5 6" key="1">
    <citation type="journal article" date="2019" name="bioRxiv">
        <title>Bacteria contribute to plant secondary compound degradation in a generalist herbivore system.</title>
        <authorList>
            <person name="Francoeur C.B."/>
            <person name="Khadempour L."/>
            <person name="Moreira-Soto R.D."/>
            <person name="Gotting K."/>
            <person name="Book A.J."/>
            <person name="Pinto-Tomas A.A."/>
            <person name="Keefover-Ring K."/>
            <person name="Currie C.R."/>
        </authorList>
    </citation>
    <scope>NUCLEOTIDE SEQUENCE [LARGE SCALE GENOMIC DNA]</scope>
    <source>
        <strain evidence="5">Acro-835</strain>
    </source>
</reference>
<evidence type="ECO:0000313" key="5">
    <source>
        <dbReference type="EMBL" id="NIF21614.1"/>
    </source>
</evidence>
<evidence type="ECO:0000256" key="3">
    <source>
        <dbReference type="ARBA" id="ARBA00023163"/>
    </source>
</evidence>
<name>A0ABX0RDT0_9GAMM</name>
<keyword evidence="1" id="KW-0805">Transcription regulation</keyword>
<dbReference type="SMART" id="SM00345">
    <property type="entry name" value="HTH_GNTR"/>
    <property type="match status" value="1"/>
</dbReference>
<dbReference type="CDD" id="cd07377">
    <property type="entry name" value="WHTH_GntR"/>
    <property type="match status" value="1"/>
</dbReference>
<dbReference type="PROSITE" id="PS50949">
    <property type="entry name" value="HTH_GNTR"/>
    <property type="match status" value="1"/>
</dbReference>
<evidence type="ECO:0000259" key="4">
    <source>
        <dbReference type="PROSITE" id="PS50949"/>
    </source>
</evidence>
<dbReference type="Pfam" id="PF00392">
    <property type="entry name" value="GntR"/>
    <property type="match status" value="1"/>
</dbReference>
<keyword evidence="3" id="KW-0804">Transcription</keyword>
<dbReference type="InterPro" id="IPR000524">
    <property type="entry name" value="Tscrpt_reg_HTH_GntR"/>
</dbReference>
<protein>
    <submittedName>
        <fullName evidence="5">GntR family transcriptional regulator</fullName>
    </submittedName>
</protein>
<dbReference type="PANTHER" id="PTHR43537:SF53">
    <property type="entry name" value="HTH-TYPE TRANSCRIPTIONAL REPRESSOR NANR"/>
    <property type="match status" value="1"/>
</dbReference>
<dbReference type="Pfam" id="PF07729">
    <property type="entry name" value="FCD"/>
    <property type="match status" value="1"/>
</dbReference>
<dbReference type="SUPFAM" id="SSF46785">
    <property type="entry name" value="Winged helix' DNA-binding domain"/>
    <property type="match status" value="1"/>
</dbReference>
<proteinExistence type="predicted"/>
<dbReference type="InterPro" id="IPR011711">
    <property type="entry name" value="GntR_C"/>
</dbReference>
<dbReference type="PANTHER" id="PTHR43537">
    <property type="entry name" value="TRANSCRIPTIONAL REGULATOR, GNTR FAMILY"/>
    <property type="match status" value="1"/>
</dbReference>
<keyword evidence="2" id="KW-0238">DNA-binding</keyword>
<comment type="caution">
    <text evidence="5">The sequence shown here is derived from an EMBL/GenBank/DDBJ whole genome shotgun (WGS) entry which is preliminary data.</text>
</comment>
<dbReference type="RefSeq" id="WP_205297251.1">
    <property type="nucleotide sequence ID" value="NZ_VWXF01000002.1"/>
</dbReference>
<dbReference type="SMART" id="SM00895">
    <property type="entry name" value="FCD"/>
    <property type="match status" value="1"/>
</dbReference>
<dbReference type="Gene3D" id="1.10.10.10">
    <property type="entry name" value="Winged helix-like DNA-binding domain superfamily/Winged helix DNA-binding domain"/>
    <property type="match status" value="1"/>
</dbReference>
<organism evidence="5 6">
    <name type="scientific">Candidatus Pantoea multigeneris</name>
    <dbReference type="NCBI Taxonomy" id="2608357"/>
    <lineage>
        <taxon>Bacteria</taxon>
        <taxon>Pseudomonadati</taxon>
        <taxon>Pseudomonadota</taxon>
        <taxon>Gammaproteobacteria</taxon>
        <taxon>Enterobacterales</taxon>
        <taxon>Erwiniaceae</taxon>
        <taxon>Pantoea</taxon>
    </lineage>
</organism>
<accession>A0ABX0RDT0</accession>
<sequence length="240" mass="27597">MMSIKKEKEEKEEGTGRRHGGRYIYEELRRQILTLQLKYGEPLDEISLATAFGLSRSPVRDAMARLVSEGLVTILPNRTAIVTPFEIEEFPNYITALDLVQRAVTRLAALHRNEEDIRHIEAANEAYMEMVYKGDFSTMTERNKEFHLAIAKAARNGYLATYYDKLLSEGQRMQHLQFDFMTRQDAPSKLGRDHDDLIAAIKSGDAENADKMAHEHTMLFQSRFLSFMQGNLLKDMALNY</sequence>
<evidence type="ECO:0000256" key="1">
    <source>
        <dbReference type="ARBA" id="ARBA00023015"/>
    </source>
</evidence>
<dbReference type="EMBL" id="VWXF01000002">
    <property type="protein sequence ID" value="NIF21614.1"/>
    <property type="molecule type" value="Genomic_DNA"/>
</dbReference>
<evidence type="ECO:0000313" key="6">
    <source>
        <dbReference type="Proteomes" id="UP001515683"/>
    </source>
</evidence>